<evidence type="ECO:0000256" key="1">
    <source>
        <dbReference type="ARBA" id="ARBA00007261"/>
    </source>
</evidence>
<dbReference type="InterPro" id="IPR011765">
    <property type="entry name" value="Pept_M16_N"/>
</dbReference>
<feature type="domain" description="Peptidase M16 C-terminal" evidence="3">
    <location>
        <begin position="213"/>
        <end position="389"/>
    </location>
</feature>
<evidence type="ECO:0008006" key="6">
    <source>
        <dbReference type="Google" id="ProtNLM"/>
    </source>
</evidence>
<evidence type="ECO:0000313" key="4">
    <source>
        <dbReference type="EMBL" id="QPD02674.1"/>
    </source>
</evidence>
<reference evidence="4 5" key="1">
    <citation type="journal article" date="2020" name="ISME J.">
        <title>Enrichment and physiological characterization of a novel comammox Nitrospira indicates ammonium inhibition of complete nitrification.</title>
        <authorList>
            <person name="Sakoula D."/>
            <person name="Koch H."/>
            <person name="Frank J."/>
            <person name="Jetten M.S.M."/>
            <person name="van Kessel M.A.H.J."/>
            <person name="Lucker S."/>
        </authorList>
    </citation>
    <scope>NUCLEOTIDE SEQUENCE [LARGE SCALE GENOMIC DNA]</scope>
    <source>
        <strain evidence="4">Comreactor17</strain>
    </source>
</reference>
<dbReference type="SUPFAM" id="SSF63411">
    <property type="entry name" value="LuxS/MPP-like metallohydrolase"/>
    <property type="match status" value="2"/>
</dbReference>
<evidence type="ECO:0000259" key="3">
    <source>
        <dbReference type="Pfam" id="PF05193"/>
    </source>
</evidence>
<dbReference type="Pfam" id="PF05193">
    <property type="entry name" value="Peptidase_M16_C"/>
    <property type="match status" value="1"/>
</dbReference>
<evidence type="ECO:0000313" key="5">
    <source>
        <dbReference type="Proteomes" id="UP000593737"/>
    </source>
</evidence>
<dbReference type="Gene3D" id="3.30.830.10">
    <property type="entry name" value="Metalloenzyme, LuxS/M16 peptidase-like"/>
    <property type="match status" value="2"/>
</dbReference>
<feature type="domain" description="Peptidase M16 N-terminal" evidence="2">
    <location>
        <begin position="65"/>
        <end position="206"/>
    </location>
</feature>
<dbReference type="Pfam" id="PF00675">
    <property type="entry name" value="Peptidase_M16"/>
    <property type="match status" value="1"/>
</dbReference>
<dbReference type="Proteomes" id="UP000593737">
    <property type="component" value="Chromosome"/>
</dbReference>
<dbReference type="InterPro" id="IPR007863">
    <property type="entry name" value="Peptidase_M16_C"/>
</dbReference>
<dbReference type="PANTHER" id="PTHR11851:SF49">
    <property type="entry name" value="MITOCHONDRIAL-PROCESSING PEPTIDASE SUBUNIT ALPHA"/>
    <property type="match status" value="1"/>
</dbReference>
<dbReference type="PANTHER" id="PTHR11851">
    <property type="entry name" value="METALLOPROTEASE"/>
    <property type="match status" value="1"/>
</dbReference>
<dbReference type="AlphaFoldDB" id="A0A7S8FAU3"/>
<organism evidence="4 5">
    <name type="scientific">Candidatus Nitrospira kreftii</name>
    <dbReference type="NCBI Taxonomy" id="2652173"/>
    <lineage>
        <taxon>Bacteria</taxon>
        <taxon>Pseudomonadati</taxon>
        <taxon>Nitrospirota</taxon>
        <taxon>Nitrospiria</taxon>
        <taxon>Nitrospirales</taxon>
        <taxon>Nitrospiraceae</taxon>
        <taxon>Nitrospira</taxon>
    </lineage>
</organism>
<protein>
    <recommendedName>
        <fullName evidence="6">Zn-dependent peptidase, M16 family</fullName>
    </recommendedName>
</protein>
<dbReference type="EMBL" id="CP047423">
    <property type="protein sequence ID" value="QPD02674.1"/>
    <property type="molecule type" value="Genomic_DNA"/>
</dbReference>
<evidence type="ECO:0000259" key="2">
    <source>
        <dbReference type="Pfam" id="PF00675"/>
    </source>
</evidence>
<dbReference type="InterPro" id="IPR011249">
    <property type="entry name" value="Metalloenz_LuxS/M16"/>
</dbReference>
<comment type="similarity">
    <text evidence="1">Belongs to the peptidase M16 family.</text>
</comment>
<name>A0A7S8FAU3_9BACT</name>
<gene>
    <name evidence="4" type="ORF">Nkreftii_000448</name>
</gene>
<dbReference type="KEGG" id="nkf:Nkreftii_000448"/>
<dbReference type="InterPro" id="IPR050361">
    <property type="entry name" value="MPP/UQCRC_Complex"/>
</dbReference>
<sequence length="465" mass="51595">MRYELHSARHRCFNSPSVQHRRGIGTCRRLLWAGVLLAVTTTGQAAEISPARLTTPNGITVLVLEQHFLPIVEIHALVKAGSAQDSAEKAGLANLVASLLDEGTTTRTSKQLAEQIDFVGGSLGAHAGEDFSTATVRVLQKDMDLGFTLLSDILQHPLFPKQEFERVRSQILGEISSDNDDPGHVAMKAFNQLVFQHHPYRWPVNGTEESLKKITLADVQNFYAKEYLPNQIILTIVGDVTVEQATVLVQEHFGSWKKGSGQPRPAKKPTAIDKKVVQLIEKDLTQSTIMIGHPGISRTNPDFYAVTVMNHILGAGGFSSRLMDSIRDKQGLAYGITSHYDARMMPGSFWINLQTRTETTNQAISSVLSEMKAIREAPVTDQELAEAKSFLMGSFPLRLDSTAKLAQVLAQVEFYGLGFDYFSQYTKWIERVTKEDVLRVAKQYLDPQHYALVIVGNIAKAKVRH</sequence>
<proteinExistence type="inferred from homology"/>
<accession>A0A7S8FAU3</accession>
<dbReference type="GO" id="GO:0046872">
    <property type="term" value="F:metal ion binding"/>
    <property type="evidence" value="ECO:0007669"/>
    <property type="project" value="InterPro"/>
</dbReference>